<dbReference type="EMBL" id="PGOL01000428">
    <property type="protein sequence ID" value="PKI70814.1"/>
    <property type="molecule type" value="Genomic_DNA"/>
</dbReference>
<dbReference type="Proteomes" id="UP000233551">
    <property type="component" value="Unassembled WGS sequence"/>
</dbReference>
<name>A0A2I0KQP1_PUNGR</name>
<accession>A0A2I0KQP1</accession>
<evidence type="ECO:0000313" key="1">
    <source>
        <dbReference type="EMBL" id="PKI70814.1"/>
    </source>
</evidence>
<keyword evidence="2" id="KW-1185">Reference proteome</keyword>
<organism evidence="1 2">
    <name type="scientific">Punica granatum</name>
    <name type="common">Pomegranate</name>
    <dbReference type="NCBI Taxonomy" id="22663"/>
    <lineage>
        <taxon>Eukaryota</taxon>
        <taxon>Viridiplantae</taxon>
        <taxon>Streptophyta</taxon>
        <taxon>Embryophyta</taxon>
        <taxon>Tracheophyta</taxon>
        <taxon>Spermatophyta</taxon>
        <taxon>Magnoliopsida</taxon>
        <taxon>eudicotyledons</taxon>
        <taxon>Gunneridae</taxon>
        <taxon>Pentapetalae</taxon>
        <taxon>rosids</taxon>
        <taxon>malvids</taxon>
        <taxon>Myrtales</taxon>
        <taxon>Lythraceae</taxon>
        <taxon>Punica</taxon>
    </lineage>
</organism>
<dbReference type="AlphaFoldDB" id="A0A2I0KQP1"/>
<sequence>MGPLGYLQVDTREQWEWQLGENEVGATTPTTVWCKIGLLGLLRDEPRRSWTVPNVPRRRLCTVVWLLDRDHLFTGKSEGCEGPFERDGTTRRSRGKEWHVVEVQVHPVNGLGTR</sequence>
<gene>
    <name evidence="1" type="ORF">CRG98_008809</name>
</gene>
<protein>
    <submittedName>
        <fullName evidence="1">Uncharacterized protein</fullName>
    </submittedName>
</protein>
<evidence type="ECO:0000313" key="2">
    <source>
        <dbReference type="Proteomes" id="UP000233551"/>
    </source>
</evidence>
<comment type="caution">
    <text evidence="1">The sequence shown here is derived from an EMBL/GenBank/DDBJ whole genome shotgun (WGS) entry which is preliminary data.</text>
</comment>
<proteinExistence type="predicted"/>
<reference evidence="1 2" key="1">
    <citation type="submission" date="2017-11" db="EMBL/GenBank/DDBJ databases">
        <title>De-novo sequencing of pomegranate (Punica granatum L.) genome.</title>
        <authorList>
            <person name="Akparov Z."/>
            <person name="Amiraslanov A."/>
            <person name="Hajiyeva S."/>
            <person name="Abbasov M."/>
            <person name="Kaur K."/>
            <person name="Hamwieh A."/>
            <person name="Solovyev V."/>
            <person name="Salamov A."/>
            <person name="Braich B."/>
            <person name="Kosarev P."/>
            <person name="Mahmoud A."/>
            <person name="Hajiyev E."/>
            <person name="Babayeva S."/>
            <person name="Izzatullayeva V."/>
            <person name="Mammadov A."/>
            <person name="Mammadov A."/>
            <person name="Sharifova S."/>
            <person name="Ojaghi J."/>
            <person name="Eynullazada K."/>
            <person name="Bayramov B."/>
            <person name="Abdulazimova A."/>
            <person name="Shahmuradov I."/>
        </authorList>
    </citation>
    <scope>NUCLEOTIDE SEQUENCE [LARGE SCALE GENOMIC DNA]</scope>
    <source>
        <strain evidence="2">cv. AG2017</strain>
        <tissue evidence="1">Leaf</tissue>
    </source>
</reference>